<dbReference type="Pfam" id="PF16327">
    <property type="entry name" value="CcmF_C"/>
    <property type="match status" value="1"/>
</dbReference>
<feature type="transmembrane region" description="Helical" evidence="10">
    <location>
        <begin position="249"/>
        <end position="265"/>
    </location>
</feature>
<dbReference type="PRINTS" id="PR01411">
    <property type="entry name" value="CCMFBIOGNSIS"/>
</dbReference>
<evidence type="ECO:0000256" key="2">
    <source>
        <dbReference type="ARBA" id="ARBA00009186"/>
    </source>
</evidence>
<dbReference type="PRINTS" id="PR01410">
    <property type="entry name" value="CCBIOGENESIS"/>
</dbReference>
<comment type="similarity">
    <text evidence="2">Belongs to the CcmF/CycK/Ccl1/NrfE/CcsA family.</text>
</comment>
<feature type="transmembrane region" description="Helical" evidence="10">
    <location>
        <begin position="177"/>
        <end position="198"/>
    </location>
</feature>
<keyword evidence="6" id="KW-0201">Cytochrome c-type biogenesis</keyword>
<dbReference type="GO" id="GO:0020037">
    <property type="term" value="F:heme binding"/>
    <property type="evidence" value="ECO:0007669"/>
    <property type="project" value="InterPro"/>
</dbReference>
<evidence type="ECO:0000256" key="3">
    <source>
        <dbReference type="ARBA" id="ARBA00022475"/>
    </source>
</evidence>
<keyword evidence="4" id="KW-0997">Cell inner membrane</keyword>
<dbReference type="InterPro" id="IPR032523">
    <property type="entry name" value="CcmF_C"/>
</dbReference>
<dbReference type="InterPro" id="IPR003568">
    <property type="entry name" value="Cyt_c_biogenesis_CcmF"/>
</dbReference>
<feature type="transmembrane region" description="Helical" evidence="10">
    <location>
        <begin position="210"/>
        <end position="229"/>
    </location>
</feature>
<organism evidence="13">
    <name type="scientific">marine metagenome</name>
    <dbReference type="NCBI Taxonomy" id="408172"/>
    <lineage>
        <taxon>unclassified sequences</taxon>
        <taxon>metagenomes</taxon>
        <taxon>ecological metagenomes</taxon>
    </lineage>
</organism>
<feature type="transmembrane region" description="Helical" evidence="10">
    <location>
        <begin position="277"/>
        <end position="298"/>
    </location>
</feature>
<evidence type="ECO:0008006" key="14">
    <source>
        <dbReference type="Google" id="ProtNLM"/>
    </source>
</evidence>
<feature type="domain" description="Cytochrome c assembly protein" evidence="11">
    <location>
        <begin position="90"/>
        <end position="296"/>
    </location>
</feature>
<feature type="transmembrane region" description="Helical" evidence="10">
    <location>
        <begin position="97"/>
        <end position="115"/>
    </location>
</feature>
<feature type="transmembrane region" description="Helical" evidence="10">
    <location>
        <begin position="627"/>
        <end position="646"/>
    </location>
</feature>
<dbReference type="PANTHER" id="PTHR43653:SF1">
    <property type="entry name" value="CYTOCHROME C-TYPE BIOGENESIS PROTEIN CCMF"/>
    <property type="match status" value="1"/>
</dbReference>
<dbReference type="EMBL" id="UINC01001127">
    <property type="protein sequence ID" value="SUZ71607.1"/>
    <property type="molecule type" value="Genomic_DNA"/>
</dbReference>
<dbReference type="GO" id="GO:0015232">
    <property type="term" value="F:heme transmembrane transporter activity"/>
    <property type="evidence" value="ECO:0007669"/>
    <property type="project" value="InterPro"/>
</dbReference>
<dbReference type="Pfam" id="PF01578">
    <property type="entry name" value="Cytochrom_C_asm"/>
    <property type="match status" value="1"/>
</dbReference>
<keyword evidence="3" id="KW-1003">Cell membrane</keyword>
<feature type="transmembrane region" description="Helical" evidence="10">
    <location>
        <begin position="394"/>
        <end position="414"/>
    </location>
</feature>
<feature type="transmembrane region" description="Helical" evidence="10">
    <location>
        <begin position="45"/>
        <end position="64"/>
    </location>
</feature>
<accession>A0A381Q057</accession>
<evidence type="ECO:0000256" key="10">
    <source>
        <dbReference type="SAM" id="Phobius"/>
    </source>
</evidence>
<feature type="transmembrane region" description="Helical" evidence="10">
    <location>
        <begin position="351"/>
        <end position="374"/>
    </location>
</feature>
<gene>
    <name evidence="13" type="ORF">METZ01_LOCUS24461</name>
</gene>
<feature type="transmembrane region" description="Helical" evidence="10">
    <location>
        <begin position="122"/>
        <end position="144"/>
    </location>
</feature>
<evidence type="ECO:0000256" key="1">
    <source>
        <dbReference type="ARBA" id="ARBA00004429"/>
    </source>
</evidence>
<protein>
    <recommendedName>
        <fullName evidence="14">Cytochrome c assembly protein domain-containing protein</fullName>
    </recommendedName>
</protein>
<proteinExistence type="inferred from homology"/>
<evidence type="ECO:0000259" key="11">
    <source>
        <dbReference type="Pfam" id="PF01578"/>
    </source>
</evidence>
<evidence type="ECO:0000256" key="7">
    <source>
        <dbReference type="ARBA" id="ARBA00022989"/>
    </source>
</evidence>
<reference evidence="13" key="1">
    <citation type="submission" date="2018-05" db="EMBL/GenBank/DDBJ databases">
        <authorList>
            <person name="Lanie J.A."/>
            <person name="Ng W.-L."/>
            <person name="Kazmierczak K.M."/>
            <person name="Andrzejewski T.M."/>
            <person name="Davidsen T.M."/>
            <person name="Wayne K.J."/>
            <person name="Tettelin H."/>
            <person name="Glass J.I."/>
            <person name="Rusch D."/>
            <person name="Podicherti R."/>
            <person name="Tsui H.-C.T."/>
            <person name="Winkler M.E."/>
        </authorList>
    </citation>
    <scope>NUCLEOTIDE SEQUENCE</scope>
</reference>
<dbReference type="InterPro" id="IPR003567">
    <property type="entry name" value="Cyt_c_biogenesis"/>
</dbReference>
<dbReference type="InterPro" id="IPR002541">
    <property type="entry name" value="Cyt_c_assembly"/>
</dbReference>
<feature type="transmembrane region" description="Helical" evidence="10">
    <location>
        <begin position="504"/>
        <end position="522"/>
    </location>
</feature>
<evidence type="ECO:0000259" key="12">
    <source>
        <dbReference type="Pfam" id="PF16327"/>
    </source>
</evidence>
<feature type="domain" description="Cytochrome c-type biogenesis protein CcmF C-terminal" evidence="12">
    <location>
        <begin position="315"/>
        <end position="647"/>
    </location>
</feature>
<evidence type="ECO:0000256" key="8">
    <source>
        <dbReference type="ARBA" id="ARBA00023136"/>
    </source>
</evidence>
<evidence type="ECO:0000256" key="6">
    <source>
        <dbReference type="ARBA" id="ARBA00022748"/>
    </source>
</evidence>
<keyword evidence="5 10" id="KW-0812">Transmembrane</keyword>
<dbReference type="GO" id="GO:0017004">
    <property type="term" value="P:cytochrome complex assembly"/>
    <property type="evidence" value="ECO:0007669"/>
    <property type="project" value="UniProtKB-KW"/>
</dbReference>
<feature type="transmembrane region" description="Helical" evidence="10">
    <location>
        <begin position="6"/>
        <end position="24"/>
    </location>
</feature>
<evidence type="ECO:0000256" key="4">
    <source>
        <dbReference type="ARBA" id="ARBA00022519"/>
    </source>
</evidence>
<keyword evidence="8 10" id="KW-0472">Membrane</keyword>
<evidence type="ECO:0000256" key="5">
    <source>
        <dbReference type="ARBA" id="ARBA00022692"/>
    </source>
</evidence>
<comment type="function">
    <text evidence="9">Required for the biogenesis of c-type cytochromes. Possible subunit of a heme lyase.</text>
</comment>
<keyword evidence="7 10" id="KW-1133">Transmembrane helix</keyword>
<name>A0A381Q057_9ZZZZ</name>
<feature type="transmembrane region" description="Helical" evidence="10">
    <location>
        <begin position="426"/>
        <end position="445"/>
    </location>
</feature>
<dbReference type="PANTHER" id="PTHR43653">
    <property type="entry name" value="CYTOCHROME C ASSEMBLY PROTEIN-RELATED"/>
    <property type="match status" value="1"/>
</dbReference>
<comment type="subcellular location">
    <subcellularLocation>
        <location evidence="1">Cell inner membrane</location>
        <topology evidence="1">Multi-pass membrane protein</topology>
    </subcellularLocation>
</comment>
<sequence length="672" mass="75238">MGIADFGAIALMAAFAVCVYGTVVPHLGVRSNNWNLIRSAQNASILSFLLISIASAALLQALLISDFSLRYVWEHSSTDMPLLYKVSSFWGGLEGSLLFWVLVQSFFSMIVAFRYQYSNREIIPYVIATLNAILAFLLLLLIGWSNPLDLQGVIPLEGRGLNPLLQNPAMAIHPPSLYLGFIGFSVPFAFAMGGLILGKMDNEWVLTTRRWTLTAWYFLSAGLILGGQWAYEELGWGGFWAWDPVENAALMPWLTGTAFLHSVMIQEKRNMLKIWNVVLIILTFGLTIVGTFLTRSGIINSVHAFTQSEIGPAFLIFLAFILVIGFALLFKRIQMLESEHKIESVLCRENTFLAQNVLLVGIAFTVLLGTTFPLLAEAVRGTKLSIQAPFFNTIIAPMGYLLLLLMGVGTLIAWRKSSWEGLRRNFKNPLILATVGTVFLAWFLADRNLLWSVHTIFWLTIFVTSTIVLEIVKAVQAKSSQTKSNFIIGLFYVIARNPRRYGGLLIHFGVVLMFLGFAGTFFKVERNMTLEPGVPQQIGEYSLEFKQMEEYKVGNATHRASIVEVYDKKGDFLEVLKPAKSFYPTQPQPLTEVAIRRSFLEDLYLIFSSENGEEQGSITLRVFINPLVGWAWMALPVFTLGVGLSLSYRPKSLVAHETILRERYLAAQVLNS</sequence>
<feature type="transmembrane region" description="Helical" evidence="10">
    <location>
        <begin position="310"/>
        <end position="330"/>
    </location>
</feature>
<evidence type="ECO:0000256" key="9">
    <source>
        <dbReference type="ARBA" id="ARBA00037230"/>
    </source>
</evidence>
<dbReference type="GO" id="GO:0005886">
    <property type="term" value="C:plasma membrane"/>
    <property type="evidence" value="ECO:0007669"/>
    <property type="project" value="UniProtKB-SubCell"/>
</dbReference>
<feature type="transmembrane region" description="Helical" evidence="10">
    <location>
        <begin position="451"/>
        <end position="472"/>
    </location>
</feature>
<dbReference type="AlphaFoldDB" id="A0A381Q057"/>
<evidence type="ECO:0000313" key="13">
    <source>
        <dbReference type="EMBL" id="SUZ71607.1"/>
    </source>
</evidence>